<keyword evidence="1" id="KW-0808">Transferase</keyword>
<dbReference type="Pfam" id="PF10620">
    <property type="entry name" value="MdcG"/>
    <property type="match status" value="1"/>
</dbReference>
<keyword evidence="2" id="KW-0548">Nucleotidyltransferase</keyword>
<gene>
    <name evidence="5" type="ORF">RGI145_15635</name>
</gene>
<evidence type="ECO:0000313" key="5">
    <source>
        <dbReference type="EMBL" id="APT58329.1"/>
    </source>
</evidence>
<dbReference type="RefSeq" id="WP_075799097.1">
    <property type="nucleotide sequence ID" value="NZ_CP015583.1"/>
</dbReference>
<dbReference type="InterPro" id="IPR048903">
    <property type="entry name" value="MdcG_N"/>
</dbReference>
<evidence type="ECO:0000259" key="3">
    <source>
        <dbReference type="Pfam" id="PF10620"/>
    </source>
</evidence>
<protein>
    <submittedName>
        <fullName evidence="5">Malonate decarboxylase holo-[acyl-carrier-protein] synthase</fullName>
    </submittedName>
</protein>
<feature type="domain" description="Phosphoribosyl-dephospho-CoA transferase MdcG N-terminal" evidence="4">
    <location>
        <begin position="7"/>
        <end position="88"/>
    </location>
</feature>
<dbReference type="KEGG" id="rgi:RGI145_15635"/>
<dbReference type="NCBIfam" id="TIGR03135">
    <property type="entry name" value="malonate_mdcG"/>
    <property type="match status" value="1"/>
</dbReference>
<dbReference type="GO" id="GO:0016779">
    <property type="term" value="F:nucleotidyltransferase activity"/>
    <property type="evidence" value="ECO:0007669"/>
    <property type="project" value="UniProtKB-KW"/>
</dbReference>
<dbReference type="AlphaFoldDB" id="A0A1L7AI11"/>
<dbReference type="Pfam" id="PF20866">
    <property type="entry name" value="MdcG_N"/>
    <property type="match status" value="1"/>
</dbReference>
<evidence type="ECO:0000259" key="4">
    <source>
        <dbReference type="Pfam" id="PF20866"/>
    </source>
</evidence>
<feature type="domain" description="Phosphoribosyl-dephospho-CoA transferase MdcG C-terminal" evidence="3">
    <location>
        <begin position="91"/>
        <end position="210"/>
    </location>
</feature>
<accession>A0A1L7AI11</accession>
<dbReference type="eggNOG" id="ENOG503268I">
    <property type="taxonomic scope" value="Bacteria"/>
</dbReference>
<reference evidence="5 6" key="1">
    <citation type="submission" date="2016-05" db="EMBL/GenBank/DDBJ databases">
        <title>Complete Genome and Methylome Analysis of Psychrotrophic Bacterial Isolates from Antarctic Lake Untersee.</title>
        <authorList>
            <person name="Fomenkov A."/>
            <person name="Akimov V.N."/>
            <person name="Vasilyeva L.V."/>
            <person name="Andersen D."/>
            <person name="Vincze T."/>
            <person name="Roberts R.J."/>
        </authorList>
    </citation>
    <scope>NUCLEOTIDE SEQUENCE [LARGE SCALE GENOMIC DNA]</scope>
    <source>
        <strain evidence="5 6">U14-5</strain>
    </source>
</reference>
<evidence type="ECO:0000256" key="1">
    <source>
        <dbReference type="ARBA" id="ARBA00022679"/>
    </source>
</evidence>
<name>A0A1L7AI11_9PROT</name>
<dbReference type="InterPro" id="IPR017557">
    <property type="entry name" value="Holo-ACP_synthase"/>
</dbReference>
<evidence type="ECO:0000256" key="2">
    <source>
        <dbReference type="ARBA" id="ARBA00022695"/>
    </source>
</evidence>
<organism evidence="5 6">
    <name type="scientific">Roseomonas gilardii</name>
    <dbReference type="NCBI Taxonomy" id="257708"/>
    <lineage>
        <taxon>Bacteria</taxon>
        <taxon>Pseudomonadati</taxon>
        <taxon>Pseudomonadota</taxon>
        <taxon>Alphaproteobacteria</taxon>
        <taxon>Acetobacterales</taxon>
        <taxon>Roseomonadaceae</taxon>
        <taxon>Roseomonas</taxon>
    </lineage>
</organism>
<dbReference type="EMBL" id="CP015583">
    <property type="protein sequence ID" value="APT58329.1"/>
    <property type="molecule type" value="Genomic_DNA"/>
</dbReference>
<dbReference type="STRING" id="257708.RGI145_15635"/>
<dbReference type="InterPro" id="IPR049180">
    <property type="entry name" value="MdcG_C"/>
</dbReference>
<sequence length="220" mass="23051">MAEKAPRHALLQVSPAGWAAVLETRPEWRAEPLLAHWAERGWPLVARRRGECEAGGGIAAGLPLPPSAGKRRIAVLLPGEAVMEIRSPLPLAEALPAAPPGWRPVLEALLALGVEHGVTPRVFGSLAWAALTGLDYLGPASDLDLLWPALPPPRMEGLLAALAGIEDRAPMRLDGEVLRPDGSGANWRELQAGGAEILVKGADGVALHPRAGFLGVVEAA</sequence>
<evidence type="ECO:0000313" key="6">
    <source>
        <dbReference type="Proteomes" id="UP000185494"/>
    </source>
</evidence>
<proteinExistence type="predicted"/>
<dbReference type="Proteomes" id="UP000185494">
    <property type="component" value="Chromosome 1"/>
</dbReference>